<reference evidence="1" key="1">
    <citation type="journal article" date="2015" name="Nature">
        <title>Complex archaea that bridge the gap between prokaryotes and eukaryotes.</title>
        <authorList>
            <person name="Spang A."/>
            <person name="Saw J.H."/>
            <person name="Jorgensen S.L."/>
            <person name="Zaremba-Niedzwiedzka K."/>
            <person name="Martijn J."/>
            <person name="Lind A.E."/>
            <person name="van Eijk R."/>
            <person name="Schleper C."/>
            <person name="Guy L."/>
            <person name="Ettema T.J."/>
        </authorList>
    </citation>
    <scope>NUCLEOTIDE SEQUENCE</scope>
</reference>
<dbReference type="AlphaFoldDB" id="A0A0F9NWY5"/>
<proteinExistence type="predicted"/>
<comment type="caution">
    <text evidence="1">The sequence shown here is derived from an EMBL/GenBank/DDBJ whole genome shotgun (WGS) entry which is preliminary data.</text>
</comment>
<accession>A0A0F9NWY5</accession>
<organism evidence="1">
    <name type="scientific">marine sediment metagenome</name>
    <dbReference type="NCBI Taxonomy" id="412755"/>
    <lineage>
        <taxon>unclassified sequences</taxon>
        <taxon>metagenomes</taxon>
        <taxon>ecological metagenomes</taxon>
    </lineage>
</organism>
<name>A0A0F9NWY5_9ZZZZ</name>
<feature type="non-terminal residue" evidence="1">
    <location>
        <position position="1"/>
    </location>
</feature>
<evidence type="ECO:0000313" key="1">
    <source>
        <dbReference type="EMBL" id="KKN24035.1"/>
    </source>
</evidence>
<sequence length="30" mass="3494">GYIHTVVARNKITFFDFNELKMLTVTNGYT</sequence>
<dbReference type="EMBL" id="LAZR01002914">
    <property type="protein sequence ID" value="KKN24035.1"/>
    <property type="molecule type" value="Genomic_DNA"/>
</dbReference>
<protein>
    <submittedName>
        <fullName evidence="1">Uncharacterized protein</fullName>
    </submittedName>
</protein>
<gene>
    <name evidence="1" type="ORF">LCGC14_0898850</name>
</gene>